<dbReference type="InterPro" id="IPR036249">
    <property type="entry name" value="Thioredoxin-like_sf"/>
</dbReference>
<dbReference type="PANTHER" id="PTHR42852">
    <property type="entry name" value="THIOL:DISULFIDE INTERCHANGE PROTEIN DSBE"/>
    <property type="match status" value="1"/>
</dbReference>
<accession>A0A1C0YBX5</accession>
<dbReference type="Pfam" id="PF00578">
    <property type="entry name" value="AhpC-TSA"/>
    <property type="match status" value="1"/>
</dbReference>
<evidence type="ECO:0000313" key="4">
    <source>
        <dbReference type="Proteomes" id="UP000093199"/>
    </source>
</evidence>
<name>A0A1C0YBX5_9BACL</name>
<protein>
    <recommendedName>
        <fullName evidence="2">Thioredoxin domain-containing protein</fullName>
    </recommendedName>
</protein>
<dbReference type="InterPro" id="IPR013766">
    <property type="entry name" value="Thioredoxin_domain"/>
</dbReference>
<dbReference type="GO" id="GO:0016491">
    <property type="term" value="F:oxidoreductase activity"/>
    <property type="evidence" value="ECO:0007669"/>
    <property type="project" value="InterPro"/>
</dbReference>
<dbReference type="STRING" id="33978.A6M13_03485"/>
<keyword evidence="1" id="KW-1015">Disulfide bond</keyword>
<reference evidence="3 4" key="1">
    <citation type="submission" date="2016-07" db="EMBL/GenBank/DDBJ databases">
        <title>Caryophanon tenue genome sequencing.</title>
        <authorList>
            <person name="Verma A."/>
            <person name="Pal Y."/>
            <person name="Krishnamurthi S."/>
        </authorList>
    </citation>
    <scope>NUCLEOTIDE SEQUENCE [LARGE SCALE GENOMIC DNA]</scope>
    <source>
        <strain evidence="3 4">DSM 14152</strain>
    </source>
</reference>
<dbReference type="EMBL" id="MASJ01000023">
    <property type="protein sequence ID" value="OCS84650.1"/>
    <property type="molecule type" value="Genomic_DNA"/>
</dbReference>
<sequence length="166" mass="18081">MRNVIVFTILVAALGYAWWSTNNTTVADKTSSVQATDFTLPTLSGSDMSLSDTRGKVTILNFWASWCGPCQQEMPHFQQIVDTYNDVSVVAVNVTTKDTKADAKAFVADYGLTFPILLDETGDVSTMYGAFSIPLTVILTKDGHIAHEIMGPLDTTQLTALIKPLQ</sequence>
<dbReference type="Gene3D" id="3.40.30.10">
    <property type="entry name" value="Glutaredoxin"/>
    <property type="match status" value="1"/>
</dbReference>
<dbReference type="PROSITE" id="PS00194">
    <property type="entry name" value="THIOREDOXIN_1"/>
    <property type="match status" value="1"/>
</dbReference>
<dbReference type="GO" id="GO:0016209">
    <property type="term" value="F:antioxidant activity"/>
    <property type="evidence" value="ECO:0007669"/>
    <property type="project" value="InterPro"/>
</dbReference>
<keyword evidence="4" id="KW-1185">Reference proteome</keyword>
<dbReference type="AlphaFoldDB" id="A0A1C0YBX5"/>
<dbReference type="Proteomes" id="UP000093199">
    <property type="component" value="Unassembled WGS sequence"/>
</dbReference>
<dbReference type="PROSITE" id="PS51352">
    <property type="entry name" value="THIOREDOXIN_2"/>
    <property type="match status" value="1"/>
</dbReference>
<comment type="caution">
    <text evidence="3">The sequence shown here is derived from an EMBL/GenBank/DDBJ whole genome shotgun (WGS) entry which is preliminary data.</text>
</comment>
<evidence type="ECO:0000313" key="3">
    <source>
        <dbReference type="EMBL" id="OCS84650.1"/>
    </source>
</evidence>
<dbReference type="InterPro" id="IPR017937">
    <property type="entry name" value="Thioredoxin_CS"/>
</dbReference>
<organism evidence="3 4">
    <name type="scientific">Caryophanon tenue</name>
    <dbReference type="NCBI Taxonomy" id="33978"/>
    <lineage>
        <taxon>Bacteria</taxon>
        <taxon>Bacillati</taxon>
        <taxon>Bacillota</taxon>
        <taxon>Bacilli</taxon>
        <taxon>Bacillales</taxon>
        <taxon>Caryophanaceae</taxon>
        <taxon>Caryophanon</taxon>
    </lineage>
</organism>
<feature type="domain" description="Thioredoxin" evidence="2">
    <location>
        <begin position="29"/>
        <end position="166"/>
    </location>
</feature>
<evidence type="ECO:0000259" key="2">
    <source>
        <dbReference type="PROSITE" id="PS51352"/>
    </source>
</evidence>
<dbReference type="SUPFAM" id="SSF52833">
    <property type="entry name" value="Thioredoxin-like"/>
    <property type="match status" value="1"/>
</dbReference>
<dbReference type="CDD" id="cd02966">
    <property type="entry name" value="TlpA_like_family"/>
    <property type="match status" value="1"/>
</dbReference>
<dbReference type="RefSeq" id="WP_066545841.1">
    <property type="nucleotide sequence ID" value="NZ_MASJ01000023.1"/>
</dbReference>
<dbReference type="PANTHER" id="PTHR42852:SF17">
    <property type="entry name" value="THIOREDOXIN-LIKE PROTEIN HI_1115"/>
    <property type="match status" value="1"/>
</dbReference>
<proteinExistence type="predicted"/>
<gene>
    <name evidence="3" type="ORF">A6M13_03485</name>
</gene>
<evidence type="ECO:0000256" key="1">
    <source>
        <dbReference type="ARBA" id="ARBA00023157"/>
    </source>
</evidence>
<dbReference type="InterPro" id="IPR000866">
    <property type="entry name" value="AhpC/TSA"/>
</dbReference>
<dbReference type="InterPro" id="IPR050553">
    <property type="entry name" value="Thioredoxin_ResA/DsbE_sf"/>
</dbReference>